<feature type="non-terminal residue" evidence="2">
    <location>
        <position position="70"/>
    </location>
</feature>
<dbReference type="GO" id="GO:0005524">
    <property type="term" value="F:ATP binding"/>
    <property type="evidence" value="ECO:0007669"/>
    <property type="project" value="InterPro"/>
</dbReference>
<keyword evidence="2" id="KW-0808">Transferase</keyword>
<dbReference type="EMBL" id="LXQA010663830">
    <property type="protein sequence ID" value="MCI64824.1"/>
    <property type="molecule type" value="Genomic_DNA"/>
</dbReference>
<keyword evidence="2" id="KW-0418">Kinase</keyword>
<keyword evidence="2" id="KW-0675">Receptor</keyword>
<dbReference type="InterPro" id="IPR001245">
    <property type="entry name" value="Ser-Thr/Tyr_kinase_cat_dom"/>
</dbReference>
<sequence length="70" mass="8051">MYKAVLEDGTSLAVRRIGESGVERFKDFENQVRVIAKLVHPNLVRVRGFYWGHDEKLIIYDFVPNGCLAN</sequence>
<dbReference type="GO" id="GO:0004672">
    <property type="term" value="F:protein kinase activity"/>
    <property type="evidence" value="ECO:0007669"/>
    <property type="project" value="InterPro"/>
</dbReference>
<dbReference type="PROSITE" id="PS50011">
    <property type="entry name" value="PROTEIN_KINASE_DOM"/>
    <property type="match status" value="1"/>
</dbReference>
<dbReference type="Proteomes" id="UP000265520">
    <property type="component" value="Unassembled WGS sequence"/>
</dbReference>
<evidence type="ECO:0000313" key="2">
    <source>
        <dbReference type="EMBL" id="MCI64824.1"/>
    </source>
</evidence>
<dbReference type="PANTHER" id="PTHR48007:SF47">
    <property type="entry name" value="PROTEIN KINASE DOMAIN-CONTAINING PROTEIN"/>
    <property type="match status" value="1"/>
</dbReference>
<comment type="caution">
    <text evidence="2">The sequence shown here is derived from an EMBL/GenBank/DDBJ whole genome shotgun (WGS) entry which is preliminary data.</text>
</comment>
<dbReference type="PANTHER" id="PTHR48007">
    <property type="entry name" value="LEUCINE-RICH REPEAT RECEPTOR-LIKE PROTEIN KINASE PXC1"/>
    <property type="match status" value="1"/>
</dbReference>
<dbReference type="Gene3D" id="3.30.200.20">
    <property type="entry name" value="Phosphorylase Kinase, domain 1"/>
    <property type="match status" value="1"/>
</dbReference>
<organism evidence="2 3">
    <name type="scientific">Trifolium medium</name>
    <dbReference type="NCBI Taxonomy" id="97028"/>
    <lineage>
        <taxon>Eukaryota</taxon>
        <taxon>Viridiplantae</taxon>
        <taxon>Streptophyta</taxon>
        <taxon>Embryophyta</taxon>
        <taxon>Tracheophyta</taxon>
        <taxon>Spermatophyta</taxon>
        <taxon>Magnoliopsida</taxon>
        <taxon>eudicotyledons</taxon>
        <taxon>Gunneridae</taxon>
        <taxon>Pentapetalae</taxon>
        <taxon>rosids</taxon>
        <taxon>fabids</taxon>
        <taxon>Fabales</taxon>
        <taxon>Fabaceae</taxon>
        <taxon>Papilionoideae</taxon>
        <taxon>50 kb inversion clade</taxon>
        <taxon>NPAAA clade</taxon>
        <taxon>Hologalegina</taxon>
        <taxon>IRL clade</taxon>
        <taxon>Trifolieae</taxon>
        <taxon>Trifolium</taxon>
    </lineage>
</organism>
<feature type="domain" description="Protein kinase" evidence="1">
    <location>
        <begin position="1"/>
        <end position="70"/>
    </location>
</feature>
<evidence type="ECO:0000313" key="3">
    <source>
        <dbReference type="Proteomes" id="UP000265520"/>
    </source>
</evidence>
<dbReference type="InterPro" id="IPR046959">
    <property type="entry name" value="PRK1-6/SRF4-like"/>
</dbReference>
<evidence type="ECO:0000259" key="1">
    <source>
        <dbReference type="PROSITE" id="PS50011"/>
    </source>
</evidence>
<dbReference type="Pfam" id="PF07714">
    <property type="entry name" value="PK_Tyr_Ser-Thr"/>
    <property type="match status" value="1"/>
</dbReference>
<reference evidence="2 3" key="1">
    <citation type="journal article" date="2018" name="Front. Plant Sci.">
        <title>Red Clover (Trifolium pratense) and Zigzag Clover (T. medium) - A Picture of Genomic Similarities and Differences.</title>
        <authorList>
            <person name="Dluhosova J."/>
            <person name="Istvanek J."/>
            <person name="Nedelnik J."/>
            <person name="Repkova J."/>
        </authorList>
    </citation>
    <scope>NUCLEOTIDE SEQUENCE [LARGE SCALE GENOMIC DNA]</scope>
    <source>
        <strain evidence="3">cv. 10/8</strain>
        <tissue evidence="2">Leaf</tissue>
    </source>
</reference>
<dbReference type="AlphaFoldDB" id="A0A392TVU9"/>
<keyword evidence="3" id="KW-1185">Reference proteome</keyword>
<protein>
    <submittedName>
        <fullName evidence="2">LRR receptor-like kinase</fullName>
    </submittedName>
</protein>
<dbReference type="SUPFAM" id="SSF56112">
    <property type="entry name" value="Protein kinase-like (PK-like)"/>
    <property type="match status" value="1"/>
</dbReference>
<name>A0A392TVU9_9FABA</name>
<dbReference type="InterPro" id="IPR000719">
    <property type="entry name" value="Prot_kinase_dom"/>
</dbReference>
<dbReference type="InterPro" id="IPR011009">
    <property type="entry name" value="Kinase-like_dom_sf"/>
</dbReference>
<proteinExistence type="predicted"/>
<accession>A0A392TVU9</accession>